<keyword evidence="1" id="KW-1133">Transmembrane helix</keyword>
<organism evidence="3 4">
    <name type="scientific">Candidatus Scatousia excrementipullorum</name>
    <dbReference type="NCBI Taxonomy" id="2840936"/>
    <lineage>
        <taxon>Bacteria</taxon>
        <taxon>Candidatus Scatousia</taxon>
    </lineage>
</organism>
<dbReference type="NCBIfam" id="TIGR02532">
    <property type="entry name" value="IV_pilin_GFxxxE"/>
    <property type="match status" value="1"/>
</dbReference>
<name>A0A9D9DNT9_9BACT</name>
<dbReference type="SUPFAM" id="SSF54523">
    <property type="entry name" value="Pili subunits"/>
    <property type="match status" value="1"/>
</dbReference>
<dbReference type="Proteomes" id="UP000823632">
    <property type="component" value="Unassembled WGS sequence"/>
</dbReference>
<sequence length="255" mass="28832">MNKMELSTLIKGYRKPAFTLAEVLITLGIIGVVAAMTLPALIQDHAKKVVEARLKKFYSSINQAILMAENDYGDKKIWYEDVTGAQFDDEGNPIEGSSDAEKWVNKYLKPYLNVTKVETLGNNAPTAIKGTVMIYFADGTALSFWQKSTRDWFFFTGNINKCLKNKNVLNLNDVTGKCVFSFTFNPGNGTSSWKYHYNKGFEPYKVSWDGDINKLYDGSTYACNGSNNNARHYCTAIIQMNNWTIPDDYPFKVSY</sequence>
<evidence type="ECO:0000259" key="2">
    <source>
        <dbReference type="Pfam" id="PF20318"/>
    </source>
</evidence>
<dbReference type="InterPro" id="IPR012902">
    <property type="entry name" value="N_methyl_site"/>
</dbReference>
<dbReference type="EMBL" id="JADIND010000088">
    <property type="protein sequence ID" value="MBO8430542.1"/>
    <property type="molecule type" value="Genomic_DNA"/>
</dbReference>
<dbReference type="InterPro" id="IPR046721">
    <property type="entry name" value="DUF6613"/>
</dbReference>
<protein>
    <submittedName>
        <fullName evidence="3">Prepilin-type N-terminal cleavage/methylation domain-containing protein</fullName>
    </submittedName>
</protein>
<keyword evidence="1" id="KW-0472">Membrane</keyword>
<dbReference type="Pfam" id="PF20318">
    <property type="entry name" value="DUF6613"/>
    <property type="match status" value="1"/>
</dbReference>
<accession>A0A9D9DNT9</accession>
<reference evidence="3" key="2">
    <citation type="journal article" date="2021" name="PeerJ">
        <title>Extensive microbial diversity within the chicken gut microbiome revealed by metagenomics and culture.</title>
        <authorList>
            <person name="Gilroy R."/>
            <person name="Ravi A."/>
            <person name="Getino M."/>
            <person name="Pursley I."/>
            <person name="Horton D.L."/>
            <person name="Alikhan N.F."/>
            <person name="Baker D."/>
            <person name="Gharbi K."/>
            <person name="Hall N."/>
            <person name="Watson M."/>
            <person name="Adriaenssens E.M."/>
            <person name="Foster-Nyarko E."/>
            <person name="Jarju S."/>
            <person name="Secka A."/>
            <person name="Antonio M."/>
            <person name="Oren A."/>
            <person name="Chaudhuri R.R."/>
            <person name="La Ragione R."/>
            <person name="Hildebrand F."/>
            <person name="Pallen M.J."/>
        </authorList>
    </citation>
    <scope>NUCLEOTIDE SEQUENCE</scope>
    <source>
        <strain evidence="3">10192</strain>
    </source>
</reference>
<evidence type="ECO:0000256" key="1">
    <source>
        <dbReference type="SAM" id="Phobius"/>
    </source>
</evidence>
<keyword evidence="1" id="KW-0812">Transmembrane</keyword>
<evidence type="ECO:0000313" key="3">
    <source>
        <dbReference type="EMBL" id="MBO8430542.1"/>
    </source>
</evidence>
<feature type="transmembrane region" description="Helical" evidence="1">
    <location>
        <begin position="20"/>
        <end position="42"/>
    </location>
</feature>
<reference evidence="3" key="1">
    <citation type="submission" date="2020-10" db="EMBL/GenBank/DDBJ databases">
        <authorList>
            <person name="Gilroy R."/>
        </authorList>
    </citation>
    <scope>NUCLEOTIDE SEQUENCE</scope>
    <source>
        <strain evidence="3">10192</strain>
    </source>
</reference>
<gene>
    <name evidence="3" type="ORF">IAC76_04075</name>
</gene>
<evidence type="ECO:0000313" key="4">
    <source>
        <dbReference type="Proteomes" id="UP000823632"/>
    </source>
</evidence>
<dbReference type="InterPro" id="IPR045584">
    <property type="entry name" value="Pilin-like"/>
</dbReference>
<feature type="domain" description="DUF6613" evidence="2">
    <location>
        <begin position="40"/>
        <end position="253"/>
    </location>
</feature>
<dbReference type="AlphaFoldDB" id="A0A9D9DNT9"/>
<comment type="caution">
    <text evidence="3">The sequence shown here is derived from an EMBL/GenBank/DDBJ whole genome shotgun (WGS) entry which is preliminary data.</text>
</comment>
<proteinExistence type="predicted"/>
<dbReference type="Gene3D" id="3.30.700.10">
    <property type="entry name" value="Glycoprotein, Type 4 Pilin"/>
    <property type="match status" value="1"/>
</dbReference>
<dbReference type="Pfam" id="PF07963">
    <property type="entry name" value="N_methyl"/>
    <property type="match status" value="1"/>
</dbReference>